<feature type="region of interest" description="Disordered" evidence="13">
    <location>
        <begin position="74"/>
        <end position="110"/>
    </location>
</feature>
<evidence type="ECO:0008006" key="19">
    <source>
        <dbReference type="Google" id="ProtNLM"/>
    </source>
</evidence>
<dbReference type="SMART" id="SM00506">
    <property type="entry name" value="A1pp"/>
    <property type="match status" value="1"/>
</dbReference>
<dbReference type="GO" id="GO:0003714">
    <property type="term" value="F:transcription corepressor activity"/>
    <property type="evidence" value="ECO:0007669"/>
    <property type="project" value="TreeGrafter"/>
</dbReference>
<evidence type="ECO:0000256" key="7">
    <source>
        <dbReference type="ARBA" id="ARBA00022771"/>
    </source>
</evidence>
<evidence type="ECO:0000256" key="8">
    <source>
        <dbReference type="ARBA" id="ARBA00022801"/>
    </source>
</evidence>
<reference evidence="17" key="2">
    <citation type="submission" date="2025-08" db="UniProtKB">
        <authorList>
            <consortium name="Ensembl"/>
        </authorList>
    </citation>
    <scope>IDENTIFICATION</scope>
</reference>
<evidence type="ECO:0000256" key="6">
    <source>
        <dbReference type="ARBA" id="ARBA00022723"/>
    </source>
</evidence>
<dbReference type="InterPro" id="IPR001965">
    <property type="entry name" value="Znf_PHD"/>
</dbReference>
<evidence type="ECO:0000256" key="5">
    <source>
        <dbReference type="ARBA" id="ARBA00022679"/>
    </source>
</evidence>
<feature type="compositionally biased region" description="Low complexity" evidence="13">
    <location>
        <begin position="100"/>
        <end position="109"/>
    </location>
</feature>
<dbReference type="CDD" id="cd02907">
    <property type="entry name" value="Macro_Af1521_BAL-like"/>
    <property type="match status" value="1"/>
</dbReference>
<sequence>MCIKQRTMEVIHKPKNIDVEGDSGTSAENSSALDEGNTGDETLEMCPSAMEGNESLHLLKQDVVEESDDNGIVQNISPELKQPGVSPSQSSTSLEKDWSRNSTNTSDSSNAEEEFYKCSLPQQPCFFFIDQKDWQDIKKTQKGRLFKSMQWTNVVATGIKSVHPFCSFGFKRHTIKTSQSHSKTAVFSCTGYCRFKDCPVTVKVEVKDEKTLKADVLFQGGEVCHNTKEIKTRPVRGQSRDVLAEKLETKLPRSLYLDSLNLIPEKAFQAGCRDEAPSKDVLKNIALSHRKKQRPHLNEMTSLQILIDRQQGLPNEVLQRVLLHPKGIMLWSTKTLSVFYQRCKEDIVYFDATGSIISKDNASANPYYVYEVIVRNPFKGSSPLPTATFVTCDHTTASVTYFLQAFQTELTRMYGSRANKRPVMIICDGSLVLLQSIAVTFCRASLEDLLERYFQVITGQLDTDNFNIPILHRCLSHIMKNAKDLCKKRLQKHYKFGMHVFGLLACSSNLKDMDGIIISATVVFKSPCSGPEVKKHLQNLKMLIDQTGNGDAEETDIIPEDYKTDIVHSSLKKHFVEVIASAHLDVTGPLNVYYAPAFISSISKYFLPHATLWSGMLLGDLGRHGKGSAYRFLSKRYNHVSKFKKQNYTEDNRTQGIMEKSQWDLKRIRFERRRLTRLDDFVQIYQRKHDALLREYGDVGKKRMKSYRVETEKWKKKSRKRKGFYVTPLMGKRVKQDHQEEPPHSDVPTEQTEAVTKQDEEEQAATQKRIMSAHLTQDVNISVWIADLCKFQVDAVVNAANTMLQHCGGLALAISECGGTKIQKESNNYIAENGPLRTGEAIVTSAGNLSCQKIIHVVGPCLQSKPSAKDVTQAKPMLRQAIISVLQKAEEHKMCSIAIPAVSSGIYNFPARECADVIVQTIYDHVKNKTKKSAPFTINLVDKEEKNAKELERACKELLKDPFPNSEGQGNQNEDPTPTSISQSTDDIERCDVRNTSREVQEEKGNTLDKLQVTALWKRQETEIVVAVIPSQIKGNNFIVHHSELKSLEPHQWLTGEIIECALHEIAGKLDLGSKVYILNHYTAGVILFGKREMMRRHCLSKVNFDNYQAIVSFVNVGNVHWKFLYLSKADSCLYLVDPARNKRELEESKVAAQKFREFFKMRRTAINKTDWVDVKLKGGVLKHPVQKDTNSCGVIVILMAKAFMESFPNIPEMTFKTTIKAMAQQREAIALNILGASVFEAENNCAMCSTPKPPFPGPSITKWIQCDSCSRWFHTQCLQMNTELFQKAEAAEWECALCEK</sequence>
<reference evidence="17" key="1">
    <citation type="submission" date="2018-05" db="EMBL/GenBank/DDBJ databases">
        <authorList>
            <person name="Datahose"/>
        </authorList>
    </citation>
    <scope>NUCLEOTIDE SEQUENCE</scope>
</reference>
<evidence type="ECO:0000313" key="17">
    <source>
        <dbReference type="Ensembl" id="ENSACLP00000014468.2"/>
    </source>
</evidence>
<evidence type="ECO:0000256" key="4">
    <source>
        <dbReference type="ARBA" id="ARBA00022676"/>
    </source>
</evidence>
<dbReference type="SMART" id="SM00249">
    <property type="entry name" value="PHD"/>
    <property type="match status" value="1"/>
</dbReference>
<keyword evidence="8" id="KW-0378">Hydrolase</keyword>
<dbReference type="PROSITE" id="PS50016">
    <property type="entry name" value="ZF_PHD_2"/>
    <property type="match status" value="1"/>
</dbReference>
<evidence type="ECO:0000259" key="14">
    <source>
        <dbReference type="PROSITE" id="PS50016"/>
    </source>
</evidence>
<dbReference type="GO" id="GO:0003950">
    <property type="term" value="F:NAD+ poly-ADP-ribosyltransferase activity"/>
    <property type="evidence" value="ECO:0007669"/>
    <property type="project" value="TreeGrafter"/>
</dbReference>
<keyword evidence="3" id="KW-0645">Protease</keyword>
<feature type="region of interest" description="Disordered" evidence="13">
    <location>
        <begin position="13"/>
        <end position="40"/>
    </location>
</feature>
<evidence type="ECO:0000256" key="11">
    <source>
        <dbReference type="ARBA" id="ARBA00023242"/>
    </source>
</evidence>
<dbReference type="InterPro" id="IPR043472">
    <property type="entry name" value="Macro_dom-like"/>
</dbReference>
<reference evidence="17" key="3">
    <citation type="submission" date="2025-09" db="UniProtKB">
        <authorList>
            <consortium name="Ensembl"/>
        </authorList>
    </citation>
    <scope>IDENTIFICATION</scope>
</reference>
<dbReference type="Pfam" id="PF00628">
    <property type="entry name" value="PHD"/>
    <property type="match status" value="1"/>
</dbReference>
<dbReference type="PANTHER" id="PTHR14453:SF70">
    <property type="entry name" value="PROTEIN MONO-ADP-RIBOSYLTRANSFERASE PARP9"/>
    <property type="match status" value="1"/>
</dbReference>
<dbReference type="Ensembl" id="ENSACLT00000014815.2">
    <property type="protein sequence ID" value="ENSACLP00000014468.2"/>
    <property type="gene ID" value="ENSACLG00000009864.2"/>
</dbReference>
<dbReference type="GO" id="GO:0008270">
    <property type="term" value="F:zinc ion binding"/>
    <property type="evidence" value="ECO:0007669"/>
    <property type="project" value="UniProtKB-KW"/>
</dbReference>
<gene>
    <name evidence="17" type="primary">POLN</name>
</gene>
<evidence type="ECO:0000256" key="12">
    <source>
        <dbReference type="PROSITE-ProRule" id="PRU00146"/>
    </source>
</evidence>
<evidence type="ECO:0000259" key="16">
    <source>
        <dbReference type="PROSITE" id="PS51154"/>
    </source>
</evidence>
<dbReference type="InterPro" id="IPR002589">
    <property type="entry name" value="Macro_dom"/>
</dbReference>
<feature type="region of interest" description="Disordered" evidence="13">
    <location>
        <begin position="960"/>
        <end position="990"/>
    </location>
</feature>
<dbReference type="GO" id="GO:1990404">
    <property type="term" value="F:NAD+-protein mono-ADP-ribosyltransferase activity"/>
    <property type="evidence" value="ECO:0007669"/>
    <property type="project" value="TreeGrafter"/>
</dbReference>
<dbReference type="OMA" id="FPARACA"/>
<proteinExistence type="inferred from homology"/>
<feature type="region of interest" description="Disordered" evidence="13">
    <location>
        <begin position="733"/>
        <end position="765"/>
    </location>
</feature>
<dbReference type="GeneTree" id="ENSGT00940000158837"/>
<keyword evidence="7 12" id="KW-0863">Zinc-finger</keyword>
<dbReference type="PROSITE" id="PS01359">
    <property type="entry name" value="ZF_PHD_1"/>
    <property type="match status" value="1"/>
</dbReference>
<dbReference type="GO" id="GO:0010629">
    <property type="term" value="P:negative regulation of gene expression"/>
    <property type="evidence" value="ECO:0007669"/>
    <property type="project" value="TreeGrafter"/>
</dbReference>
<dbReference type="SUPFAM" id="SSF54001">
    <property type="entry name" value="Cysteine proteinases"/>
    <property type="match status" value="1"/>
</dbReference>
<dbReference type="GO" id="GO:0005737">
    <property type="term" value="C:cytoplasm"/>
    <property type="evidence" value="ECO:0007669"/>
    <property type="project" value="TreeGrafter"/>
</dbReference>
<dbReference type="SUPFAM" id="SSF57903">
    <property type="entry name" value="FYVE/PHD zinc finger"/>
    <property type="match status" value="1"/>
</dbReference>
<keyword evidence="5" id="KW-0808">Transferase</keyword>
<dbReference type="Bgee" id="ENSACLG00000009864">
    <property type="expression patterns" value="Expressed in camera-type eye and 2 other cell types or tissues"/>
</dbReference>
<comment type="similarity">
    <text evidence="2">Belongs to the peptidase C48 family.</text>
</comment>
<evidence type="ECO:0000256" key="13">
    <source>
        <dbReference type="SAM" id="MobiDB-lite"/>
    </source>
</evidence>
<dbReference type="SUPFAM" id="SSF52949">
    <property type="entry name" value="Macro domain-like"/>
    <property type="match status" value="1"/>
</dbReference>
<dbReference type="InterPro" id="IPR038765">
    <property type="entry name" value="Papain-like_cys_pep_sf"/>
</dbReference>
<dbReference type="GO" id="GO:0005634">
    <property type="term" value="C:nucleus"/>
    <property type="evidence" value="ECO:0007669"/>
    <property type="project" value="UniProtKB-SubCell"/>
</dbReference>
<feature type="compositionally biased region" description="Basic and acidic residues" evidence="13">
    <location>
        <begin position="734"/>
        <end position="744"/>
    </location>
</feature>
<dbReference type="Pfam" id="PF01661">
    <property type="entry name" value="Macro"/>
    <property type="match status" value="1"/>
</dbReference>
<evidence type="ECO:0000313" key="18">
    <source>
        <dbReference type="Proteomes" id="UP000265100"/>
    </source>
</evidence>
<evidence type="ECO:0000259" key="15">
    <source>
        <dbReference type="PROSITE" id="PS50600"/>
    </source>
</evidence>
<dbReference type="InterPro" id="IPR003653">
    <property type="entry name" value="Peptidase_C48_C"/>
</dbReference>
<evidence type="ECO:0000256" key="3">
    <source>
        <dbReference type="ARBA" id="ARBA00022670"/>
    </source>
</evidence>
<evidence type="ECO:0000256" key="1">
    <source>
        <dbReference type="ARBA" id="ARBA00004123"/>
    </source>
</evidence>
<dbReference type="PROSITE" id="PS50600">
    <property type="entry name" value="ULP_PROTEASE"/>
    <property type="match status" value="1"/>
</dbReference>
<evidence type="ECO:0000256" key="9">
    <source>
        <dbReference type="ARBA" id="ARBA00022833"/>
    </source>
</evidence>
<keyword evidence="10" id="KW-0520">NAD</keyword>
<dbReference type="Proteomes" id="UP000265100">
    <property type="component" value="Chromosome 22"/>
</dbReference>
<dbReference type="GO" id="GO:0060335">
    <property type="term" value="P:positive regulation of type II interferon-mediated signaling pathway"/>
    <property type="evidence" value="ECO:0007669"/>
    <property type="project" value="TreeGrafter"/>
</dbReference>
<accession>A0A3P8PBT1</accession>
<keyword evidence="6" id="KW-0479">Metal-binding</keyword>
<protein>
    <recommendedName>
        <fullName evidence="19">PHD-type domain-containing protein</fullName>
    </recommendedName>
</protein>
<dbReference type="CDD" id="cd15517">
    <property type="entry name" value="PHD_TCF19_like"/>
    <property type="match status" value="1"/>
</dbReference>
<name>A0A3P8PBT1_ASTCA</name>
<keyword evidence="4" id="KW-0328">Glycosyltransferase</keyword>
<dbReference type="PANTHER" id="PTHR14453">
    <property type="entry name" value="PARP/ZINC FINGER CCCH TYPE DOMAIN CONTAINING PROTEIN"/>
    <property type="match status" value="1"/>
</dbReference>
<dbReference type="Gene3D" id="3.40.395.10">
    <property type="entry name" value="Adenoviral Proteinase, Chain A"/>
    <property type="match status" value="1"/>
</dbReference>
<evidence type="ECO:0000256" key="10">
    <source>
        <dbReference type="ARBA" id="ARBA00023027"/>
    </source>
</evidence>
<dbReference type="InterPro" id="IPR013083">
    <property type="entry name" value="Znf_RING/FYVE/PHD"/>
</dbReference>
<dbReference type="GO" id="GO:0008234">
    <property type="term" value="F:cysteine-type peptidase activity"/>
    <property type="evidence" value="ECO:0007669"/>
    <property type="project" value="InterPro"/>
</dbReference>
<dbReference type="STRING" id="8154.ENSACLP00000014468"/>
<dbReference type="InterPro" id="IPR019787">
    <property type="entry name" value="Znf_PHD-finger"/>
</dbReference>
<dbReference type="Gene3D" id="3.30.40.10">
    <property type="entry name" value="Zinc/RING finger domain, C3HC4 (zinc finger)"/>
    <property type="match status" value="1"/>
</dbReference>
<dbReference type="InterPro" id="IPR019786">
    <property type="entry name" value="Zinc_finger_PHD-type_CS"/>
</dbReference>
<dbReference type="InterPro" id="IPR011011">
    <property type="entry name" value="Znf_FYVE_PHD"/>
</dbReference>
<dbReference type="GO" id="GO:0070212">
    <property type="term" value="P:protein poly-ADP-ribosylation"/>
    <property type="evidence" value="ECO:0007669"/>
    <property type="project" value="TreeGrafter"/>
</dbReference>
<dbReference type="GO" id="GO:0044389">
    <property type="term" value="F:ubiquitin-like protein ligase binding"/>
    <property type="evidence" value="ECO:0007669"/>
    <property type="project" value="TreeGrafter"/>
</dbReference>
<dbReference type="GO" id="GO:0006508">
    <property type="term" value="P:proteolysis"/>
    <property type="evidence" value="ECO:0007669"/>
    <property type="project" value="UniProtKB-KW"/>
</dbReference>
<feature type="domain" description="Ubiquitin-like protease family profile" evidence="15">
    <location>
        <begin position="1038"/>
        <end position="1204"/>
    </location>
</feature>
<dbReference type="PROSITE" id="PS51154">
    <property type="entry name" value="MACRO"/>
    <property type="match status" value="1"/>
</dbReference>
<feature type="domain" description="Macro" evidence="16">
    <location>
        <begin position="768"/>
        <end position="959"/>
    </location>
</feature>
<feature type="domain" description="PHD-type" evidence="14">
    <location>
        <begin position="1243"/>
        <end position="1301"/>
    </location>
</feature>
<feature type="compositionally biased region" description="Polar residues" evidence="13">
    <location>
        <begin position="966"/>
        <end position="985"/>
    </location>
</feature>
<dbReference type="Gene3D" id="3.40.220.10">
    <property type="entry name" value="Leucine Aminopeptidase, subunit E, domain 1"/>
    <property type="match status" value="1"/>
</dbReference>
<evidence type="ECO:0000256" key="2">
    <source>
        <dbReference type="ARBA" id="ARBA00005234"/>
    </source>
</evidence>
<feature type="compositionally biased region" description="Polar residues" evidence="13">
    <location>
        <begin position="23"/>
        <end position="32"/>
    </location>
</feature>
<organism evidence="17 18">
    <name type="scientific">Astatotilapia calliptera</name>
    <name type="common">Eastern happy</name>
    <name type="synonym">Chromis callipterus</name>
    <dbReference type="NCBI Taxonomy" id="8154"/>
    <lineage>
        <taxon>Eukaryota</taxon>
        <taxon>Metazoa</taxon>
        <taxon>Chordata</taxon>
        <taxon>Craniata</taxon>
        <taxon>Vertebrata</taxon>
        <taxon>Euteleostomi</taxon>
        <taxon>Actinopterygii</taxon>
        <taxon>Neopterygii</taxon>
        <taxon>Teleostei</taxon>
        <taxon>Neoteleostei</taxon>
        <taxon>Acanthomorphata</taxon>
        <taxon>Ovalentaria</taxon>
        <taxon>Cichlomorphae</taxon>
        <taxon>Cichliformes</taxon>
        <taxon>Cichlidae</taxon>
        <taxon>African cichlids</taxon>
        <taxon>Pseudocrenilabrinae</taxon>
        <taxon>Haplochromini</taxon>
        <taxon>Astatotilapia</taxon>
    </lineage>
</organism>
<dbReference type="InterPro" id="IPR052056">
    <property type="entry name" value="Mono-ARTD/PARP"/>
</dbReference>
<comment type="subcellular location">
    <subcellularLocation>
        <location evidence="1">Nucleus</location>
    </subcellularLocation>
</comment>
<keyword evidence="9" id="KW-0862">Zinc</keyword>
<keyword evidence="11" id="KW-0539">Nucleus</keyword>
<keyword evidence="18" id="KW-1185">Reference proteome</keyword>